<accession>A0A976FK28</accession>
<reference evidence="1 2" key="1">
    <citation type="journal article" date="2021" name="Genome Biol.">
        <title>AFLAP: assembly-free linkage analysis pipeline using k-mers from genome sequencing data.</title>
        <authorList>
            <person name="Fletcher K."/>
            <person name="Zhang L."/>
            <person name="Gil J."/>
            <person name="Han R."/>
            <person name="Cavanaugh K."/>
            <person name="Michelmore R."/>
        </authorList>
    </citation>
    <scope>NUCLEOTIDE SEQUENCE [LARGE SCALE GENOMIC DNA]</scope>
    <source>
        <strain evidence="1 2">SF5</strain>
    </source>
</reference>
<protein>
    <submittedName>
        <fullName evidence="1">Uncharacterized protein</fullName>
    </submittedName>
</protein>
<proteinExistence type="predicted"/>
<dbReference type="RefSeq" id="XP_067817443.1">
    <property type="nucleotide sequence ID" value="XM_067962271.1"/>
</dbReference>
<dbReference type="GeneID" id="94347942"/>
<dbReference type="AlphaFoldDB" id="A0A976FK28"/>
<gene>
    <name evidence="1" type="ORF">CCR75_004183</name>
</gene>
<comment type="caution">
    <text evidence="1">The sequence shown here is derived from an EMBL/GenBank/DDBJ whole genome shotgun (WGS) entry which is preliminary data.</text>
</comment>
<evidence type="ECO:0000313" key="1">
    <source>
        <dbReference type="EMBL" id="TDH67944.1"/>
    </source>
</evidence>
<organism evidence="1 2">
    <name type="scientific">Bremia lactucae</name>
    <name type="common">Lettuce downy mildew</name>
    <dbReference type="NCBI Taxonomy" id="4779"/>
    <lineage>
        <taxon>Eukaryota</taxon>
        <taxon>Sar</taxon>
        <taxon>Stramenopiles</taxon>
        <taxon>Oomycota</taxon>
        <taxon>Peronosporomycetes</taxon>
        <taxon>Peronosporales</taxon>
        <taxon>Peronosporaceae</taxon>
        <taxon>Bremia</taxon>
    </lineage>
</organism>
<sequence length="134" mass="14819">MSGAAERCDRRASSVTEIECDELQPMAEEETTAGWRRLLNLPPQPLLAPVVPAFSLDDLALQKEANTATDDAFSTLAGHAMNKMAARISSHHENRFLQHISRFIRTRGATNKVRANVALQHVQRLDIDGSTMPL</sequence>
<evidence type="ECO:0000313" key="2">
    <source>
        <dbReference type="Proteomes" id="UP000294530"/>
    </source>
</evidence>
<dbReference type="OrthoDB" id="10534903at2759"/>
<keyword evidence="2" id="KW-1185">Reference proteome</keyword>
<name>A0A976FK28_BRELC</name>
<dbReference type="Proteomes" id="UP000294530">
    <property type="component" value="Unassembled WGS sequence"/>
</dbReference>
<dbReference type="KEGG" id="blac:94347942"/>
<dbReference type="EMBL" id="SHOA02000013">
    <property type="protein sequence ID" value="TDH67944.1"/>
    <property type="molecule type" value="Genomic_DNA"/>
</dbReference>